<proteinExistence type="predicted"/>
<feature type="transmembrane region" description="Helical" evidence="1">
    <location>
        <begin position="12"/>
        <end position="30"/>
    </location>
</feature>
<accession>A0ABU9AUB1</accession>
<organism evidence="2 3">
    <name type="scientific">Luteolibacter soli</name>
    <dbReference type="NCBI Taxonomy" id="3135280"/>
    <lineage>
        <taxon>Bacteria</taxon>
        <taxon>Pseudomonadati</taxon>
        <taxon>Verrucomicrobiota</taxon>
        <taxon>Verrucomicrobiia</taxon>
        <taxon>Verrucomicrobiales</taxon>
        <taxon>Verrucomicrobiaceae</taxon>
        <taxon>Luteolibacter</taxon>
    </lineage>
</organism>
<dbReference type="EMBL" id="JBBUKT010000004">
    <property type="protein sequence ID" value="MEK7951342.1"/>
    <property type="molecule type" value="Genomic_DNA"/>
</dbReference>
<keyword evidence="1" id="KW-0472">Membrane</keyword>
<comment type="caution">
    <text evidence="2">The sequence shown here is derived from an EMBL/GenBank/DDBJ whole genome shotgun (WGS) entry which is preliminary data.</text>
</comment>
<keyword evidence="1" id="KW-1133">Transmembrane helix</keyword>
<keyword evidence="1" id="KW-0812">Transmembrane</keyword>
<gene>
    <name evidence="2" type="ORF">WKV53_12575</name>
</gene>
<evidence type="ECO:0000256" key="1">
    <source>
        <dbReference type="SAM" id="Phobius"/>
    </source>
</evidence>
<dbReference type="Proteomes" id="UP001371305">
    <property type="component" value="Unassembled WGS sequence"/>
</dbReference>
<evidence type="ECO:0000313" key="2">
    <source>
        <dbReference type="EMBL" id="MEK7951342.1"/>
    </source>
</evidence>
<protein>
    <submittedName>
        <fullName evidence="2">Uncharacterized protein</fullName>
    </submittedName>
</protein>
<sequence>MTTSEDKIVPSAWIPWIMALAVVFGWSIFTPDELAIRKEKLQDGIGLIHQSDDLPATNVTPYPLVGLVPEVVGRHVWGAPAVLLSVEAVHELPVIALLREGVQGRAPPARA</sequence>
<name>A0ABU9AUB1_9BACT</name>
<dbReference type="RefSeq" id="WP_341404945.1">
    <property type="nucleotide sequence ID" value="NZ_JBBUKT010000004.1"/>
</dbReference>
<keyword evidence="3" id="KW-1185">Reference proteome</keyword>
<evidence type="ECO:0000313" key="3">
    <source>
        <dbReference type="Proteomes" id="UP001371305"/>
    </source>
</evidence>
<reference evidence="2 3" key="1">
    <citation type="submission" date="2024-04" db="EMBL/GenBank/DDBJ databases">
        <title>Luteolibacter sp. isolated from soil.</title>
        <authorList>
            <person name="An J."/>
        </authorList>
    </citation>
    <scope>NUCLEOTIDE SEQUENCE [LARGE SCALE GENOMIC DNA]</scope>
    <source>
        <strain evidence="2 3">Y139</strain>
    </source>
</reference>